<reference evidence="7 8" key="1">
    <citation type="journal article" date="2021" name="Nat. Commun.">
        <title>Incipient diploidization of the medicinal plant Perilla within 10,000 years.</title>
        <authorList>
            <person name="Zhang Y."/>
            <person name="Shen Q."/>
            <person name="Leng L."/>
            <person name="Zhang D."/>
            <person name="Chen S."/>
            <person name="Shi Y."/>
            <person name="Ning Z."/>
            <person name="Chen S."/>
        </authorList>
    </citation>
    <scope>NUCLEOTIDE SEQUENCE [LARGE SCALE GENOMIC DNA]</scope>
    <source>
        <strain evidence="8">cv. PC099</strain>
    </source>
</reference>
<dbReference type="PROSITE" id="PS51999">
    <property type="entry name" value="ZF_GRF"/>
    <property type="match status" value="1"/>
</dbReference>
<dbReference type="GO" id="GO:0008270">
    <property type="term" value="F:zinc ion binding"/>
    <property type="evidence" value="ECO:0007669"/>
    <property type="project" value="UniProtKB-KW"/>
</dbReference>
<evidence type="ECO:0000313" key="7">
    <source>
        <dbReference type="EMBL" id="KAH6826836.1"/>
    </source>
</evidence>
<protein>
    <recommendedName>
        <fullName evidence="6">GRF-type domain-containing protein</fullName>
    </recommendedName>
</protein>
<keyword evidence="1" id="KW-0479">Metal-binding</keyword>
<dbReference type="InterPro" id="IPR010666">
    <property type="entry name" value="Znf_GRF"/>
</dbReference>
<feature type="domain" description="GRF-type" evidence="6">
    <location>
        <begin position="28"/>
        <end position="76"/>
    </location>
</feature>
<keyword evidence="2 4" id="KW-0863">Zinc-finger</keyword>
<feature type="transmembrane region" description="Helical" evidence="5">
    <location>
        <begin position="134"/>
        <end position="151"/>
    </location>
</feature>
<evidence type="ECO:0000256" key="5">
    <source>
        <dbReference type="SAM" id="Phobius"/>
    </source>
</evidence>
<name>A0AAD4J4Q7_PERFH</name>
<dbReference type="AlphaFoldDB" id="A0AAD4J4Q7"/>
<dbReference type="Proteomes" id="UP001190926">
    <property type="component" value="Unassembled WGS sequence"/>
</dbReference>
<proteinExistence type="predicted"/>
<evidence type="ECO:0000313" key="8">
    <source>
        <dbReference type="Proteomes" id="UP001190926"/>
    </source>
</evidence>
<keyword evidence="8" id="KW-1185">Reference proteome</keyword>
<dbReference type="PANTHER" id="PTHR33248">
    <property type="entry name" value="ZINC ION-BINDING PROTEIN"/>
    <property type="match status" value="1"/>
</dbReference>
<sequence>MDSHSSSSSSTSYRRQQSSNLQEGRNVCECGVTEVIWTSWTSENPGRRFYGCRNYRSSKGVIPKAGCNHFRWCHVEMSDRVKEVFKTLKMEKPALLKENRNLAKQCESVLVAENAVQKKANSEMLMMKKSLKRVKFALFVTWLLLISIWLGKI</sequence>
<evidence type="ECO:0000256" key="1">
    <source>
        <dbReference type="ARBA" id="ARBA00022723"/>
    </source>
</evidence>
<dbReference type="EMBL" id="SDAM02000159">
    <property type="protein sequence ID" value="KAH6826836.1"/>
    <property type="molecule type" value="Genomic_DNA"/>
</dbReference>
<dbReference type="Pfam" id="PF06839">
    <property type="entry name" value="Zn_ribbon_GRF"/>
    <property type="match status" value="1"/>
</dbReference>
<gene>
    <name evidence="7" type="ORF">C2S53_013034</name>
</gene>
<organism evidence="7 8">
    <name type="scientific">Perilla frutescens var. hirtella</name>
    <name type="common">Perilla citriodora</name>
    <name type="synonym">Perilla setoyensis</name>
    <dbReference type="NCBI Taxonomy" id="608512"/>
    <lineage>
        <taxon>Eukaryota</taxon>
        <taxon>Viridiplantae</taxon>
        <taxon>Streptophyta</taxon>
        <taxon>Embryophyta</taxon>
        <taxon>Tracheophyta</taxon>
        <taxon>Spermatophyta</taxon>
        <taxon>Magnoliopsida</taxon>
        <taxon>eudicotyledons</taxon>
        <taxon>Gunneridae</taxon>
        <taxon>Pentapetalae</taxon>
        <taxon>asterids</taxon>
        <taxon>lamiids</taxon>
        <taxon>Lamiales</taxon>
        <taxon>Lamiaceae</taxon>
        <taxon>Nepetoideae</taxon>
        <taxon>Elsholtzieae</taxon>
        <taxon>Perilla</taxon>
    </lineage>
</organism>
<evidence type="ECO:0000256" key="3">
    <source>
        <dbReference type="ARBA" id="ARBA00022833"/>
    </source>
</evidence>
<evidence type="ECO:0000259" key="6">
    <source>
        <dbReference type="PROSITE" id="PS51999"/>
    </source>
</evidence>
<keyword evidence="5" id="KW-0472">Membrane</keyword>
<keyword evidence="5" id="KW-0812">Transmembrane</keyword>
<comment type="caution">
    <text evidence="7">The sequence shown here is derived from an EMBL/GenBank/DDBJ whole genome shotgun (WGS) entry which is preliminary data.</text>
</comment>
<evidence type="ECO:0000256" key="4">
    <source>
        <dbReference type="PROSITE-ProRule" id="PRU01343"/>
    </source>
</evidence>
<evidence type="ECO:0000256" key="2">
    <source>
        <dbReference type="ARBA" id="ARBA00022771"/>
    </source>
</evidence>
<keyword evidence="5" id="KW-1133">Transmembrane helix</keyword>
<keyword evidence="3" id="KW-0862">Zinc</keyword>
<accession>A0AAD4J4Q7</accession>